<evidence type="ECO:0000313" key="2">
    <source>
        <dbReference type="Proteomes" id="UP001157418"/>
    </source>
</evidence>
<gene>
    <name evidence="1" type="ORF">LVIROSA_LOCUS20263</name>
</gene>
<dbReference type="EMBL" id="CAKMRJ010003334">
    <property type="protein sequence ID" value="CAH1433682.1"/>
    <property type="molecule type" value="Genomic_DNA"/>
</dbReference>
<keyword evidence="2" id="KW-1185">Reference proteome</keyword>
<organism evidence="1 2">
    <name type="scientific">Lactuca virosa</name>
    <dbReference type="NCBI Taxonomy" id="75947"/>
    <lineage>
        <taxon>Eukaryota</taxon>
        <taxon>Viridiplantae</taxon>
        <taxon>Streptophyta</taxon>
        <taxon>Embryophyta</taxon>
        <taxon>Tracheophyta</taxon>
        <taxon>Spermatophyta</taxon>
        <taxon>Magnoliopsida</taxon>
        <taxon>eudicotyledons</taxon>
        <taxon>Gunneridae</taxon>
        <taxon>Pentapetalae</taxon>
        <taxon>asterids</taxon>
        <taxon>campanulids</taxon>
        <taxon>Asterales</taxon>
        <taxon>Asteraceae</taxon>
        <taxon>Cichorioideae</taxon>
        <taxon>Cichorieae</taxon>
        <taxon>Lactucinae</taxon>
        <taxon>Lactuca</taxon>
    </lineage>
</organism>
<comment type="caution">
    <text evidence="1">The sequence shown here is derived from an EMBL/GenBank/DDBJ whole genome shotgun (WGS) entry which is preliminary data.</text>
</comment>
<name>A0AAU9N6L4_9ASTR</name>
<evidence type="ECO:0000313" key="1">
    <source>
        <dbReference type="EMBL" id="CAH1433682.1"/>
    </source>
</evidence>
<proteinExistence type="predicted"/>
<sequence length="179" mass="19768">MKLTKKKPMVDDFLSAIAALFASYRSCSTTTPPSTVAIVAPIEPQIGKSQSSSSVNPLNRFFIGRCSSCRTPHGLSASRLTVRSASGLHRPPQSADAARHHSRRQQLADFQIPIFSLLLISSSQNGHWIENNGCLDWVFDREGKEMKSSFLANIHIRMSSFLANIYWNGIKNSNSVGME</sequence>
<protein>
    <submittedName>
        <fullName evidence="1">Uncharacterized protein</fullName>
    </submittedName>
</protein>
<dbReference type="Proteomes" id="UP001157418">
    <property type="component" value="Unassembled WGS sequence"/>
</dbReference>
<reference evidence="1 2" key="1">
    <citation type="submission" date="2022-01" db="EMBL/GenBank/DDBJ databases">
        <authorList>
            <person name="Xiong W."/>
            <person name="Schranz E."/>
        </authorList>
    </citation>
    <scope>NUCLEOTIDE SEQUENCE [LARGE SCALE GENOMIC DNA]</scope>
</reference>
<dbReference type="AlphaFoldDB" id="A0AAU9N6L4"/>
<accession>A0AAU9N6L4</accession>